<evidence type="ECO:0000313" key="1">
    <source>
        <dbReference type="EMBL" id="TXK51962.1"/>
    </source>
</evidence>
<organism evidence="1 2">
    <name type="scientific">Pontibacter qinzhouensis</name>
    <dbReference type="NCBI Taxonomy" id="2603253"/>
    <lineage>
        <taxon>Bacteria</taxon>
        <taxon>Pseudomonadati</taxon>
        <taxon>Bacteroidota</taxon>
        <taxon>Cytophagia</taxon>
        <taxon>Cytophagales</taxon>
        <taxon>Hymenobacteraceae</taxon>
        <taxon>Pontibacter</taxon>
    </lineage>
</organism>
<protein>
    <submittedName>
        <fullName evidence="1">Uncharacterized protein</fullName>
    </submittedName>
</protein>
<keyword evidence="2" id="KW-1185">Reference proteome</keyword>
<dbReference type="EMBL" id="VRTY01000006">
    <property type="protein sequence ID" value="TXK51962.1"/>
    <property type="molecule type" value="Genomic_DNA"/>
</dbReference>
<dbReference type="AlphaFoldDB" id="A0A5C8KCI6"/>
<dbReference type="Proteomes" id="UP000321926">
    <property type="component" value="Unassembled WGS sequence"/>
</dbReference>
<dbReference type="RefSeq" id="WP_147920176.1">
    <property type="nucleotide sequence ID" value="NZ_VRTY01000006.1"/>
</dbReference>
<gene>
    <name evidence="1" type="ORF">FVR03_02440</name>
</gene>
<reference evidence="1 2" key="1">
    <citation type="submission" date="2019-08" db="EMBL/GenBank/DDBJ databases">
        <authorList>
            <person name="Shi S."/>
        </authorList>
    </citation>
    <scope>NUCLEOTIDE SEQUENCE [LARGE SCALE GENOMIC DNA]</scope>
    <source>
        <strain evidence="1 2">GY10130</strain>
    </source>
</reference>
<accession>A0A5C8KCI6</accession>
<comment type="caution">
    <text evidence="1">The sequence shown here is derived from an EMBL/GenBank/DDBJ whole genome shotgun (WGS) entry which is preliminary data.</text>
</comment>
<evidence type="ECO:0000313" key="2">
    <source>
        <dbReference type="Proteomes" id="UP000321926"/>
    </source>
</evidence>
<name>A0A5C8KCI6_9BACT</name>
<proteinExistence type="predicted"/>
<sequence>MGKILRLGRQYTLESFYITRGLLLFIKIYQVIKYFSASRSPKAAGSRLYTTTFTRSKPNTLSPDTLETLAVTALQACAAQPARFHDLSKLLTLEEKNRSLSFDIGENMARNGLAEFCFRASRICIKITPEGLNYLKAQESSHYKPKLA</sequence>